<organism evidence="4 5">
    <name type="scientific">Nonomuraea jabiensis</name>
    <dbReference type="NCBI Taxonomy" id="882448"/>
    <lineage>
        <taxon>Bacteria</taxon>
        <taxon>Bacillati</taxon>
        <taxon>Actinomycetota</taxon>
        <taxon>Actinomycetes</taxon>
        <taxon>Streptosporangiales</taxon>
        <taxon>Streptosporangiaceae</taxon>
        <taxon>Nonomuraea</taxon>
    </lineage>
</organism>
<evidence type="ECO:0000256" key="1">
    <source>
        <dbReference type="ARBA" id="ARBA00023125"/>
    </source>
</evidence>
<dbReference type="Pfam" id="PF00440">
    <property type="entry name" value="TetR_N"/>
    <property type="match status" value="1"/>
</dbReference>
<dbReference type="PANTHER" id="PTHR30055">
    <property type="entry name" value="HTH-TYPE TRANSCRIPTIONAL REGULATOR RUTR"/>
    <property type="match status" value="1"/>
</dbReference>
<reference evidence="4 5" key="1">
    <citation type="submission" date="2020-08" db="EMBL/GenBank/DDBJ databases">
        <title>Sequencing the genomes of 1000 actinobacteria strains.</title>
        <authorList>
            <person name="Klenk H.-P."/>
        </authorList>
    </citation>
    <scope>NUCLEOTIDE SEQUENCE [LARGE SCALE GENOMIC DNA]</scope>
    <source>
        <strain evidence="4 5">DSM 45507</strain>
    </source>
</reference>
<evidence type="ECO:0000313" key="5">
    <source>
        <dbReference type="Proteomes" id="UP000579153"/>
    </source>
</evidence>
<dbReference type="InterPro" id="IPR001647">
    <property type="entry name" value="HTH_TetR"/>
</dbReference>
<dbReference type="InterPro" id="IPR041678">
    <property type="entry name" value="TetR_C_16"/>
</dbReference>
<dbReference type="InterPro" id="IPR050109">
    <property type="entry name" value="HTH-type_TetR-like_transc_reg"/>
</dbReference>
<comment type="caution">
    <text evidence="4">The sequence shown here is derived from an EMBL/GenBank/DDBJ whole genome shotgun (WGS) entry which is preliminary data.</text>
</comment>
<keyword evidence="1 2" id="KW-0238">DNA-binding</keyword>
<dbReference type="Gene3D" id="1.10.357.10">
    <property type="entry name" value="Tetracycline Repressor, domain 2"/>
    <property type="match status" value="1"/>
</dbReference>
<dbReference type="PRINTS" id="PR00455">
    <property type="entry name" value="HTHTETR"/>
</dbReference>
<sequence>MTEHSPSARPGRWRSGAESRQRILEAARALFREHGYGGTTVRAVAAQAEVDPAMVFYFFKTKQGLFAAATEMPPHLPSAIESIFTGGLDGIGERIIRTLLENLDKPGRTPLMMLTRSAPTHEVSEALLREFIDREITSRLAAMLDTPDAALRAGMVNVQILGLAVARYIVRLEPIASASTDELVASLGPLVQQCLTGQGATTATDTPGSGR</sequence>
<dbReference type="InterPro" id="IPR036271">
    <property type="entry name" value="Tet_transcr_reg_TetR-rel_C_sf"/>
</dbReference>
<dbReference type="Gene3D" id="1.10.10.60">
    <property type="entry name" value="Homeodomain-like"/>
    <property type="match status" value="1"/>
</dbReference>
<dbReference type="AlphaFoldDB" id="A0A7W9GH71"/>
<evidence type="ECO:0000259" key="3">
    <source>
        <dbReference type="PROSITE" id="PS50977"/>
    </source>
</evidence>
<dbReference type="RefSeq" id="WP_185076821.1">
    <property type="nucleotide sequence ID" value="NZ_JACHMB010000001.1"/>
</dbReference>
<gene>
    <name evidence="4" type="ORF">HD596_010525</name>
</gene>
<evidence type="ECO:0000313" key="4">
    <source>
        <dbReference type="EMBL" id="MBB5783769.1"/>
    </source>
</evidence>
<protein>
    <submittedName>
        <fullName evidence="4">AcrR family transcriptional regulator</fullName>
    </submittedName>
</protein>
<dbReference type="PANTHER" id="PTHR30055:SF235">
    <property type="entry name" value="TRANSCRIPTIONAL REGULATORY PROTEIN"/>
    <property type="match status" value="1"/>
</dbReference>
<dbReference type="GO" id="GO:0000976">
    <property type="term" value="F:transcription cis-regulatory region binding"/>
    <property type="evidence" value="ECO:0007669"/>
    <property type="project" value="TreeGrafter"/>
</dbReference>
<dbReference type="PROSITE" id="PS50977">
    <property type="entry name" value="HTH_TETR_2"/>
    <property type="match status" value="1"/>
</dbReference>
<keyword evidence="5" id="KW-1185">Reference proteome</keyword>
<dbReference type="Proteomes" id="UP000579153">
    <property type="component" value="Unassembled WGS sequence"/>
</dbReference>
<dbReference type="Pfam" id="PF17920">
    <property type="entry name" value="TetR_C_16"/>
    <property type="match status" value="1"/>
</dbReference>
<dbReference type="EMBL" id="JACHMB010000001">
    <property type="protein sequence ID" value="MBB5783769.1"/>
    <property type="molecule type" value="Genomic_DNA"/>
</dbReference>
<dbReference type="InterPro" id="IPR009057">
    <property type="entry name" value="Homeodomain-like_sf"/>
</dbReference>
<dbReference type="GO" id="GO:0003700">
    <property type="term" value="F:DNA-binding transcription factor activity"/>
    <property type="evidence" value="ECO:0007669"/>
    <property type="project" value="TreeGrafter"/>
</dbReference>
<feature type="DNA-binding region" description="H-T-H motif" evidence="2">
    <location>
        <begin position="40"/>
        <end position="59"/>
    </location>
</feature>
<proteinExistence type="predicted"/>
<name>A0A7W9GH71_9ACTN</name>
<feature type="domain" description="HTH tetR-type" evidence="3">
    <location>
        <begin position="17"/>
        <end position="77"/>
    </location>
</feature>
<evidence type="ECO:0000256" key="2">
    <source>
        <dbReference type="PROSITE-ProRule" id="PRU00335"/>
    </source>
</evidence>
<dbReference type="SUPFAM" id="SSF46689">
    <property type="entry name" value="Homeodomain-like"/>
    <property type="match status" value="1"/>
</dbReference>
<accession>A0A7W9GH71</accession>
<dbReference type="SUPFAM" id="SSF48498">
    <property type="entry name" value="Tetracyclin repressor-like, C-terminal domain"/>
    <property type="match status" value="1"/>
</dbReference>